<feature type="transmembrane region" description="Helical" evidence="14">
    <location>
        <begin position="319"/>
        <end position="345"/>
    </location>
</feature>
<feature type="transmembrane region" description="Helical" evidence="14">
    <location>
        <begin position="853"/>
        <end position="873"/>
    </location>
</feature>
<comment type="catalytic activity">
    <reaction evidence="11">
        <text>leukotriene C4(in) + ATP + H2O = leukotriene C4(out) + ADP + phosphate + H(+)</text>
        <dbReference type="Rhea" id="RHEA:38963"/>
        <dbReference type="ChEBI" id="CHEBI:15377"/>
        <dbReference type="ChEBI" id="CHEBI:15378"/>
        <dbReference type="ChEBI" id="CHEBI:30616"/>
        <dbReference type="ChEBI" id="CHEBI:43474"/>
        <dbReference type="ChEBI" id="CHEBI:57973"/>
        <dbReference type="ChEBI" id="CHEBI:456216"/>
    </reaction>
    <physiologicalReaction direction="left-to-right" evidence="11">
        <dbReference type="Rhea" id="RHEA:38964"/>
    </physiologicalReaction>
</comment>
<evidence type="ECO:0000256" key="12">
    <source>
        <dbReference type="ARBA" id="ARBA00047576"/>
    </source>
</evidence>
<evidence type="ECO:0000256" key="8">
    <source>
        <dbReference type="ARBA" id="ARBA00022989"/>
    </source>
</evidence>
<keyword evidence="4 14" id="KW-0812">Transmembrane</keyword>
<dbReference type="InterPro" id="IPR050173">
    <property type="entry name" value="ABC_transporter_C-like"/>
</dbReference>
<feature type="transmembrane region" description="Helical" evidence="14">
    <location>
        <begin position="357"/>
        <end position="381"/>
    </location>
</feature>
<dbReference type="Proteomes" id="UP000001307">
    <property type="component" value="Unassembled WGS sequence"/>
</dbReference>
<dbReference type="CDD" id="cd03244">
    <property type="entry name" value="ABCC_MRP_domain2"/>
    <property type="match status" value="1"/>
</dbReference>
<feature type="domain" description="ABC transporter" evidence="15">
    <location>
        <begin position="1031"/>
        <end position="1266"/>
    </location>
</feature>
<dbReference type="CDD" id="cd18593">
    <property type="entry name" value="ABC_6TM_MRP4_D1_like"/>
    <property type="match status" value="1"/>
</dbReference>
<feature type="transmembrane region" description="Helical" evidence="14">
    <location>
        <begin position="676"/>
        <end position="697"/>
    </location>
</feature>
<dbReference type="Gene3D" id="3.40.50.300">
    <property type="entry name" value="P-loop containing nucleotide triphosphate hydrolases"/>
    <property type="match status" value="2"/>
</dbReference>
<name>E4WZE6_OIKDI</name>
<evidence type="ECO:0000313" key="19">
    <source>
        <dbReference type="Proteomes" id="UP000001307"/>
    </source>
</evidence>
<feature type="transmembrane region" description="Helical" evidence="14">
    <location>
        <begin position="105"/>
        <end position="126"/>
    </location>
</feature>
<dbReference type="GO" id="GO:0016323">
    <property type="term" value="C:basolateral plasma membrane"/>
    <property type="evidence" value="ECO:0007669"/>
    <property type="project" value="UniProtKB-ARBA"/>
</dbReference>
<dbReference type="PANTHER" id="PTHR24223">
    <property type="entry name" value="ATP-BINDING CASSETTE SUB-FAMILY C"/>
    <property type="match status" value="1"/>
</dbReference>
<proteinExistence type="inferred from homology"/>
<feature type="domain" description="ABC transmembrane type-1" evidence="16">
    <location>
        <begin position="105"/>
        <end position="383"/>
    </location>
</feature>
<evidence type="ECO:0000256" key="6">
    <source>
        <dbReference type="ARBA" id="ARBA00022741"/>
    </source>
</evidence>
<dbReference type="SUPFAM" id="SSF90123">
    <property type="entry name" value="ABC transporter transmembrane region"/>
    <property type="match status" value="2"/>
</dbReference>
<accession>E4WZE6</accession>
<feature type="transmembrane region" description="Helical" evidence="14">
    <location>
        <begin position="239"/>
        <end position="257"/>
    </location>
</feature>
<evidence type="ECO:0000259" key="15">
    <source>
        <dbReference type="PROSITE" id="PS50893"/>
    </source>
</evidence>
<feature type="transmembrane region" description="Helical" evidence="14">
    <location>
        <begin position="211"/>
        <end position="233"/>
    </location>
</feature>
<feature type="domain" description="ABC transporter" evidence="15">
    <location>
        <begin position="417"/>
        <end position="638"/>
    </location>
</feature>
<comment type="catalytic activity">
    <reaction evidence="12">
        <text>17beta-estradiol 17-O-(beta-D-glucuronate)(in) + ATP + H2O = 17beta-estradiol 17-O-(beta-D-glucuronate)(out) + ADP + phosphate + H(+)</text>
        <dbReference type="Rhea" id="RHEA:60128"/>
        <dbReference type="ChEBI" id="CHEBI:15377"/>
        <dbReference type="ChEBI" id="CHEBI:15378"/>
        <dbReference type="ChEBI" id="CHEBI:30616"/>
        <dbReference type="ChEBI" id="CHEBI:43474"/>
        <dbReference type="ChEBI" id="CHEBI:82961"/>
        <dbReference type="ChEBI" id="CHEBI:456216"/>
    </reaction>
    <physiologicalReaction direction="left-to-right" evidence="12">
        <dbReference type="Rhea" id="RHEA:60129"/>
    </physiologicalReaction>
</comment>
<evidence type="ECO:0000313" key="18">
    <source>
        <dbReference type="EMBL" id="CBY36321.1"/>
    </source>
</evidence>
<dbReference type="FunFam" id="3.40.50.300:FF:000973">
    <property type="entry name" value="Multidrug resistance-associated protein 4"/>
    <property type="match status" value="1"/>
</dbReference>
<feature type="transmembrane region" description="Helical" evidence="14">
    <location>
        <begin position="945"/>
        <end position="966"/>
    </location>
</feature>
<keyword evidence="5" id="KW-0677">Repeat</keyword>
<evidence type="ECO:0000256" key="5">
    <source>
        <dbReference type="ARBA" id="ARBA00022737"/>
    </source>
</evidence>
<feature type="domain" description="ABC transmembrane type-1" evidence="16">
    <location>
        <begin position="758"/>
        <end position="998"/>
    </location>
</feature>
<dbReference type="PROSITE" id="PS50929">
    <property type="entry name" value="ABC_TM1F"/>
    <property type="match status" value="2"/>
</dbReference>
<keyword evidence="8 14" id="KW-1133">Transmembrane helix</keyword>
<evidence type="ECO:0000256" key="3">
    <source>
        <dbReference type="ARBA" id="ARBA00022448"/>
    </source>
</evidence>
<dbReference type="SMART" id="SM00382">
    <property type="entry name" value="AAA"/>
    <property type="match status" value="2"/>
</dbReference>
<evidence type="ECO:0000313" key="17">
    <source>
        <dbReference type="EMBL" id="CBY22542.1"/>
    </source>
</evidence>
<organism evidence="17 19">
    <name type="scientific">Oikopleura dioica</name>
    <name type="common">Tunicate</name>
    <dbReference type="NCBI Taxonomy" id="34765"/>
    <lineage>
        <taxon>Eukaryota</taxon>
        <taxon>Metazoa</taxon>
        <taxon>Chordata</taxon>
        <taxon>Tunicata</taxon>
        <taxon>Appendicularia</taxon>
        <taxon>Copelata</taxon>
        <taxon>Oikopleuridae</taxon>
        <taxon>Oikopleura</taxon>
    </lineage>
</organism>
<comment type="catalytic activity">
    <reaction evidence="13">
        <text>an S-substituted glutathione(in) + ATP + H2O = an S-substituted glutathione(out) + ADP + phosphate + H(+)</text>
        <dbReference type="Rhea" id="RHEA:19121"/>
        <dbReference type="ChEBI" id="CHEBI:15377"/>
        <dbReference type="ChEBI" id="CHEBI:15378"/>
        <dbReference type="ChEBI" id="CHEBI:30616"/>
        <dbReference type="ChEBI" id="CHEBI:43474"/>
        <dbReference type="ChEBI" id="CHEBI:90779"/>
        <dbReference type="ChEBI" id="CHEBI:456216"/>
        <dbReference type="EC" id="7.6.2.3"/>
    </reaction>
    <physiologicalReaction direction="left-to-right" evidence="13">
        <dbReference type="Rhea" id="RHEA:19122"/>
    </physiologicalReaction>
</comment>
<dbReference type="Pfam" id="PF00005">
    <property type="entry name" value="ABC_tran"/>
    <property type="match status" value="2"/>
</dbReference>
<keyword evidence="7" id="KW-0067">ATP-binding</keyword>
<dbReference type="OrthoDB" id="6500128at2759"/>
<dbReference type="Gene3D" id="1.20.1560.10">
    <property type="entry name" value="ABC transporter type 1, transmembrane domain"/>
    <property type="match status" value="2"/>
</dbReference>
<protein>
    <submittedName>
        <fullName evidence="17">Uncharacterized protein</fullName>
    </submittedName>
</protein>
<evidence type="ECO:0000256" key="9">
    <source>
        <dbReference type="ARBA" id="ARBA00023136"/>
    </source>
</evidence>
<dbReference type="Pfam" id="PF00664">
    <property type="entry name" value="ABC_membrane"/>
    <property type="match status" value="2"/>
</dbReference>
<evidence type="ECO:0000256" key="7">
    <source>
        <dbReference type="ARBA" id="ARBA00022840"/>
    </source>
</evidence>
<evidence type="ECO:0000256" key="13">
    <source>
        <dbReference type="ARBA" id="ARBA00048007"/>
    </source>
</evidence>
<gene>
    <name evidence="17" type="ORF">GSOID_T00013302001</name>
    <name evidence="18" type="ORF">GSOID_T00028816001</name>
</gene>
<dbReference type="GO" id="GO:0015431">
    <property type="term" value="F:ABC-type glutathione S-conjugate transporter activity"/>
    <property type="evidence" value="ECO:0007669"/>
    <property type="project" value="UniProtKB-EC"/>
</dbReference>
<dbReference type="InterPro" id="IPR036640">
    <property type="entry name" value="ABC1_TM_sf"/>
</dbReference>
<evidence type="ECO:0000256" key="10">
    <source>
        <dbReference type="ARBA" id="ARBA00034018"/>
    </source>
</evidence>
<feature type="transmembrane region" description="Helical" evidence="14">
    <location>
        <begin position="138"/>
        <end position="155"/>
    </location>
</feature>
<dbReference type="InterPro" id="IPR017871">
    <property type="entry name" value="ABC_transporter-like_CS"/>
</dbReference>
<dbReference type="SUPFAM" id="SSF52540">
    <property type="entry name" value="P-loop containing nucleoside triphosphate hydrolases"/>
    <property type="match status" value="2"/>
</dbReference>
<comment type="catalytic activity">
    <reaction evidence="10">
        <text>ATP + H2O + xenobioticSide 1 = ADP + phosphate + xenobioticSide 2.</text>
        <dbReference type="EC" id="7.6.2.2"/>
    </reaction>
</comment>
<dbReference type="EMBL" id="FN653019">
    <property type="protein sequence ID" value="CBY22542.1"/>
    <property type="molecule type" value="Genomic_DNA"/>
</dbReference>
<evidence type="ECO:0000256" key="1">
    <source>
        <dbReference type="ARBA" id="ARBA00004141"/>
    </source>
</evidence>
<evidence type="ECO:0000256" key="14">
    <source>
        <dbReference type="SAM" id="Phobius"/>
    </source>
</evidence>
<dbReference type="InterPro" id="IPR003439">
    <property type="entry name" value="ABC_transporter-like_ATP-bd"/>
</dbReference>
<evidence type="ECO:0000259" key="16">
    <source>
        <dbReference type="PROSITE" id="PS50929"/>
    </source>
</evidence>
<evidence type="ECO:0000256" key="4">
    <source>
        <dbReference type="ARBA" id="ARBA00022692"/>
    </source>
</evidence>
<comment type="subcellular location">
    <subcellularLocation>
        <location evidence="1">Membrane</location>
        <topology evidence="1">Multi-pass membrane protein</topology>
    </subcellularLocation>
</comment>
<dbReference type="CDD" id="cd03250">
    <property type="entry name" value="ABCC_MRP_domain1"/>
    <property type="match status" value="1"/>
</dbReference>
<dbReference type="GO" id="GO:0005524">
    <property type="term" value="F:ATP binding"/>
    <property type="evidence" value="ECO:0007669"/>
    <property type="project" value="UniProtKB-KW"/>
</dbReference>
<dbReference type="PROSITE" id="PS50893">
    <property type="entry name" value="ABC_TRANSPORTER_2"/>
    <property type="match status" value="2"/>
</dbReference>
<keyword evidence="9 14" id="KW-0472">Membrane</keyword>
<evidence type="ECO:0000256" key="11">
    <source>
        <dbReference type="ARBA" id="ARBA00047523"/>
    </source>
</evidence>
<dbReference type="PANTHER" id="PTHR24223:SF456">
    <property type="entry name" value="MULTIDRUG RESISTANCE-ASSOCIATED PROTEIN LETHAL(2)03659"/>
    <property type="match status" value="1"/>
</dbReference>
<dbReference type="GO" id="GO:0008559">
    <property type="term" value="F:ABC-type xenobiotic transporter activity"/>
    <property type="evidence" value="ECO:0007669"/>
    <property type="project" value="UniProtKB-EC"/>
</dbReference>
<keyword evidence="6" id="KW-0547">Nucleotide-binding</keyword>
<dbReference type="FunFam" id="3.40.50.300:FF:000163">
    <property type="entry name" value="Multidrug resistance-associated protein member 4"/>
    <property type="match status" value="1"/>
</dbReference>
<reference evidence="17 19" key="1">
    <citation type="journal article" date="2010" name="Science">
        <title>Plasticity of animal genome architecture unmasked by rapid evolution of a pelagic tunicate.</title>
        <authorList>
            <person name="Denoeud F."/>
            <person name="Henriet S."/>
            <person name="Mungpakdee S."/>
            <person name="Aury J.M."/>
            <person name="Da Silva C."/>
            <person name="Brinkmann H."/>
            <person name="Mikhaleva J."/>
            <person name="Olsen L.C."/>
            <person name="Jubin C."/>
            <person name="Canestro C."/>
            <person name="Bouquet J.M."/>
            <person name="Danks G."/>
            <person name="Poulain J."/>
            <person name="Campsteijn C."/>
            <person name="Adamski M."/>
            <person name="Cross I."/>
            <person name="Yadetie F."/>
            <person name="Muffato M."/>
            <person name="Louis A."/>
            <person name="Butcher S."/>
            <person name="Tsagkogeorga G."/>
            <person name="Konrad A."/>
            <person name="Singh S."/>
            <person name="Jensen M.F."/>
            <person name="Cong E.H."/>
            <person name="Eikeseth-Otteraa H."/>
            <person name="Noel B."/>
            <person name="Anthouard V."/>
            <person name="Porcel B.M."/>
            <person name="Kachouri-Lafond R."/>
            <person name="Nishino A."/>
            <person name="Ugolini M."/>
            <person name="Chourrout P."/>
            <person name="Nishida H."/>
            <person name="Aasland R."/>
            <person name="Huzurbazar S."/>
            <person name="Westhof E."/>
            <person name="Delsuc F."/>
            <person name="Lehrach H."/>
            <person name="Reinhardt R."/>
            <person name="Weissenbach J."/>
            <person name="Roy S.W."/>
            <person name="Artiguenave F."/>
            <person name="Postlethwait J.H."/>
            <person name="Manak J.R."/>
            <person name="Thompson E.M."/>
            <person name="Jaillon O."/>
            <person name="Du Pasquier L."/>
            <person name="Boudinot P."/>
            <person name="Liberles D.A."/>
            <person name="Volff J.N."/>
            <person name="Philippe H."/>
            <person name="Lenhard B."/>
            <person name="Roest Crollius H."/>
            <person name="Wincker P."/>
            <person name="Chourrout D."/>
        </authorList>
    </citation>
    <scope>NUCLEOTIDE SEQUENCE [LARGE SCALE GENOMIC DNA]</scope>
</reference>
<keyword evidence="3" id="KW-0813">Transport</keyword>
<dbReference type="InterPro" id="IPR003593">
    <property type="entry name" value="AAA+_ATPase"/>
</dbReference>
<dbReference type="EMBL" id="FN654758">
    <property type="protein sequence ID" value="CBY36321.1"/>
    <property type="molecule type" value="Genomic_DNA"/>
</dbReference>
<dbReference type="InterPro" id="IPR030240">
    <property type="entry name" value="ABCC4_TMD1"/>
</dbReference>
<dbReference type="Proteomes" id="UP000011014">
    <property type="component" value="Unassembled WGS sequence"/>
</dbReference>
<dbReference type="InterPro" id="IPR027417">
    <property type="entry name" value="P-loop_NTPase"/>
</dbReference>
<dbReference type="InterPro" id="IPR011527">
    <property type="entry name" value="ABC1_TM_dom"/>
</dbReference>
<dbReference type="GO" id="GO:0016887">
    <property type="term" value="F:ATP hydrolysis activity"/>
    <property type="evidence" value="ECO:0007669"/>
    <property type="project" value="InterPro"/>
</dbReference>
<feature type="transmembrane region" description="Helical" evidence="14">
    <location>
        <begin position="754"/>
        <end position="773"/>
    </location>
</feature>
<dbReference type="PROSITE" id="PS00211">
    <property type="entry name" value="ABC_TRANSPORTER_1"/>
    <property type="match status" value="1"/>
</dbReference>
<feature type="transmembrane region" description="Helical" evidence="14">
    <location>
        <begin position="826"/>
        <end position="847"/>
    </location>
</feature>
<sequence length="1281" mass="144846">MEKNGSKIESEKKLLEDKNELPPNYRGKVNLLERRFFTYLGDFFEIGWSKEGLKESDICDPQDKSRSEVLTKRLEEKWDEELKKKNPSLAWALAKAFIPEIFKPAIFMCTAEAMRYYSCFVLIWLIKSYREVHDFYSAYKWAFLFGFVNIVWTCCHHPHFFYHQRAGAHMRIACCSLMFKKLLKISQPGLQQTSRGQLVNLMSNDVMKFDIALIFINYVYLAPIGCACSLYFLWPTYGYACLGGFSILIFLAILQSFQSRLFLHIRMKTAGRSDKRIKIIDEMINSMKAIKVYCWEKHFEGLIADSRADEVRAIWSGKFLVGIFSSCFIFGTKLSTFCSVAIYIYYTAAADFSAEKIFFLIALLNAVRVSVSIFFPLNCVFGSEAYGSAKRIQEFLMLEEQSDSSHQMNTELEVGEIQIKDAKASWNGKEDVLTGINLSVRPGVELIVCAGKVGAGKSSLLALVMDELKISSGKALSYGTISYCPQEAWIFIGSIRENILFGAPYNEQKYNEIIKLSALSRDIELFPEGDMTIVGDKGVSLSGGQRARINFARALYREADIYIFDDPFSAVDPKVGKKLAYTIQTYLTNKTRFVITHQEHYLPKYNQLITIADGKITNNEENKDIENIVLEVPSEDSTISLPKVQLEKSAQEKFKEKNEEGSLSWKMLKGYLSMRYPLFGWLLYFAFESSGMGLVYFSDIWLKIWVSNVEGQISDLCDSGNASNLSISVTETKFLPSVDNCETVNLMDLPYSHYYKNVYLGISLAIPFIVIAFRTTYLRMCVMTNASLHNKMTQKVIRAPVNFFEESSGGVVLNRFSKELGQVDDMLPFTSMDAVSIGLSVLGILTVVGFANIFTVLISIPLLFICLYLRRYYIKTARQLKRIEGSLRSPMYDTLNSTFNGLLVVRAFRQHDLSINEFDKRQNRHTGAWMLFLETGRWLGFRLDLILSSYIFIIAICCPLLAKYSGMDPSDVGLTLATLVQILGMMQWGVRQSAETEALLTSVERLMNYTTLDTETTNGRVAEKWPSSGEIEFKELHFSFGGKAVDDVLKNISLKINSGEKIGIVGRTGAGKSSLTTSLFRLRELRDGKIVIDGENTAELKLKCLREGITLIPQEPTIFSDTIRSNLDPNSTRTDSEIWSVLETTQLKGAIEVLEGKLSYELPPGGSTFSIGQRQLICMARALLSRTKILLIDEATANVDPKTDDIIQGIIRNEFKDCTTLTIAHRINTIIDCDRILVLKNGNVAEFDSPENLLNDDASYFSQIVSETNIAAELRQRAKNK</sequence>
<comment type="similarity">
    <text evidence="2">Belongs to the ABC transporter superfamily. ABCC family. Conjugate transporter (TC 3.A.1.208) subfamily.</text>
</comment>
<evidence type="ECO:0000256" key="2">
    <source>
        <dbReference type="ARBA" id="ARBA00009726"/>
    </source>
</evidence>
<keyword evidence="19" id="KW-1185">Reference proteome</keyword>